<sequence length="140" mass="15704">MKGHPTWKAFLEEAVTLARVLRGLIRKPQPPRVRPHSQISTSKRTPRCQPGTLVHMVHCGLHLHVTLSHWLTHHVVYIIALCSSLNTTTFFSLLPCLLHLTPDVLTKPMDARADVSAFLSKRSKVLHMSGLPHDTTQSGR</sequence>
<dbReference type="OrthoDB" id="448399at2759"/>
<reference evidence="1" key="1">
    <citation type="journal article" date="2020" name="Stud. Mycol.">
        <title>101 Dothideomycetes genomes: a test case for predicting lifestyles and emergence of pathogens.</title>
        <authorList>
            <person name="Haridas S."/>
            <person name="Albert R."/>
            <person name="Binder M."/>
            <person name="Bloem J."/>
            <person name="Labutti K."/>
            <person name="Salamov A."/>
            <person name="Andreopoulos B."/>
            <person name="Baker S."/>
            <person name="Barry K."/>
            <person name="Bills G."/>
            <person name="Bluhm B."/>
            <person name="Cannon C."/>
            <person name="Castanera R."/>
            <person name="Culley D."/>
            <person name="Daum C."/>
            <person name="Ezra D."/>
            <person name="Gonzalez J."/>
            <person name="Henrissat B."/>
            <person name="Kuo A."/>
            <person name="Liang C."/>
            <person name="Lipzen A."/>
            <person name="Lutzoni F."/>
            <person name="Magnuson J."/>
            <person name="Mondo S."/>
            <person name="Nolan M."/>
            <person name="Ohm R."/>
            <person name="Pangilinan J."/>
            <person name="Park H.-J."/>
            <person name="Ramirez L."/>
            <person name="Alfaro M."/>
            <person name="Sun H."/>
            <person name="Tritt A."/>
            <person name="Yoshinaga Y."/>
            <person name="Zwiers L.-H."/>
            <person name="Turgeon B."/>
            <person name="Goodwin S."/>
            <person name="Spatafora J."/>
            <person name="Crous P."/>
            <person name="Grigoriev I."/>
        </authorList>
    </citation>
    <scope>NUCLEOTIDE SEQUENCE</scope>
    <source>
        <strain evidence="1">CBS 113818</strain>
    </source>
</reference>
<dbReference type="EMBL" id="MU006216">
    <property type="protein sequence ID" value="KAF2833817.1"/>
    <property type="molecule type" value="Genomic_DNA"/>
</dbReference>
<gene>
    <name evidence="1" type="ORF">CC86DRAFT_15379</name>
</gene>
<organism evidence="1 2">
    <name type="scientific">Ophiobolus disseminans</name>
    <dbReference type="NCBI Taxonomy" id="1469910"/>
    <lineage>
        <taxon>Eukaryota</taxon>
        <taxon>Fungi</taxon>
        <taxon>Dikarya</taxon>
        <taxon>Ascomycota</taxon>
        <taxon>Pezizomycotina</taxon>
        <taxon>Dothideomycetes</taxon>
        <taxon>Pleosporomycetidae</taxon>
        <taxon>Pleosporales</taxon>
        <taxon>Pleosporineae</taxon>
        <taxon>Phaeosphaeriaceae</taxon>
        <taxon>Ophiobolus</taxon>
    </lineage>
</organism>
<accession>A0A6A7AME0</accession>
<protein>
    <submittedName>
        <fullName evidence="1">Uncharacterized protein</fullName>
    </submittedName>
</protein>
<proteinExistence type="predicted"/>
<evidence type="ECO:0000313" key="1">
    <source>
        <dbReference type="EMBL" id="KAF2833817.1"/>
    </source>
</evidence>
<evidence type="ECO:0000313" key="2">
    <source>
        <dbReference type="Proteomes" id="UP000799424"/>
    </source>
</evidence>
<name>A0A6A7AME0_9PLEO</name>
<dbReference type="AlphaFoldDB" id="A0A6A7AME0"/>
<keyword evidence="2" id="KW-1185">Reference proteome</keyword>
<dbReference type="Proteomes" id="UP000799424">
    <property type="component" value="Unassembled WGS sequence"/>
</dbReference>